<dbReference type="Gene3D" id="3.40.50.720">
    <property type="entry name" value="NAD(P)-binding Rossmann-like Domain"/>
    <property type="match status" value="1"/>
</dbReference>
<dbReference type="SUPFAM" id="SSF69572">
    <property type="entry name" value="Activating enzymes of the ubiquitin-like proteins"/>
    <property type="match status" value="1"/>
</dbReference>
<keyword evidence="3" id="KW-1185">Reference proteome</keyword>
<dbReference type="InterPro" id="IPR035985">
    <property type="entry name" value="Ubiquitin-activating_enz"/>
</dbReference>
<dbReference type="InterPro" id="IPR045886">
    <property type="entry name" value="ThiF/MoeB/HesA"/>
</dbReference>
<evidence type="ECO:0000313" key="3">
    <source>
        <dbReference type="Proteomes" id="UP000271098"/>
    </source>
</evidence>
<dbReference type="InterPro" id="IPR000594">
    <property type="entry name" value="ThiF_NAD_FAD-bd"/>
</dbReference>
<gene>
    <name evidence="2" type="ORF">GPUH_LOCUS15159</name>
</gene>
<dbReference type="GO" id="GO:0042292">
    <property type="term" value="F:URM1 activating enzyme activity"/>
    <property type="evidence" value="ECO:0007669"/>
    <property type="project" value="TreeGrafter"/>
</dbReference>
<dbReference type="PANTHER" id="PTHR10953:SF102">
    <property type="entry name" value="ADENYLYLTRANSFERASE AND SULFURTRANSFERASE MOCS3"/>
    <property type="match status" value="1"/>
</dbReference>
<accession>A0A183E2G8</accession>
<reference evidence="2 3" key="2">
    <citation type="submission" date="2018-11" db="EMBL/GenBank/DDBJ databases">
        <authorList>
            <consortium name="Pathogen Informatics"/>
        </authorList>
    </citation>
    <scope>NUCLEOTIDE SEQUENCE [LARGE SCALE GENOMIC DNA]</scope>
</reference>
<evidence type="ECO:0000313" key="4">
    <source>
        <dbReference type="WBParaSite" id="GPUH_0001517901-mRNA-1"/>
    </source>
</evidence>
<dbReference type="GO" id="GO:0002143">
    <property type="term" value="P:tRNA wobble position uridine thiolation"/>
    <property type="evidence" value="ECO:0007669"/>
    <property type="project" value="TreeGrafter"/>
</dbReference>
<dbReference type="PANTHER" id="PTHR10953">
    <property type="entry name" value="UBIQUITIN-ACTIVATING ENZYME E1"/>
    <property type="match status" value="1"/>
</dbReference>
<protein>
    <submittedName>
        <fullName evidence="4">ThiF domain-containing protein</fullName>
    </submittedName>
</protein>
<sequence>MSRRLNANVRIDVYKQYLSVENAAEIISHYDIIADCTDNVRAKYLINDACILAKKPLVSGSVVRWMGQLSVYGYGEDCPCYRCVFPHPPSADAVTSCSDSGVIGPVVGIIGSMQAAEIVKIATTEMSSFAGTLFVYDGYTASSRSAVLRRRATDCIVCGEKPLITKLETCYIPNGCTATANDCENQVMIRLKLDRSGHHELSCV</sequence>
<dbReference type="EMBL" id="UYRT01082092">
    <property type="protein sequence ID" value="VDN25479.1"/>
    <property type="molecule type" value="Genomic_DNA"/>
</dbReference>
<dbReference type="WBParaSite" id="GPUH_0001517901-mRNA-1">
    <property type="protein sequence ID" value="GPUH_0001517901-mRNA-1"/>
    <property type="gene ID" value="GPUH_0001517901"/>
</dbReference>
<dbReference type="AlphaFoldDB" id="A0A183E2G8"/>
<dbReference type="GO" id="GO:0005737">
    <property type="term" value="C:cytoplasm"/>
    <property type="evidence" value="ECO:0007669"/>
    <property type="project" value="TreeGrafter"/>
</dbReference>
<organism evidence="4">
    <name type="scientific">Gongylonema pulchrum</name>
    <dbReference type="NCBI Taxonomy" id="637853"/>
    <lineage>
        <taxon>Eukaryota</taxon>
        <taxon>Metazoa</taxon>
        <taxon>Ecdysozoa</taxon>
        <taxon>Nematoda</taxon>
        <taxon>Chromadorea</taxon>
        <taxon>Rhabditida</taxon>
        <taxon>Spirurina</taxon>
        <taxon>Spiruromorpha</taxon>
        <taxon>Spiruroidea</taxon>
        <taxon>Gongylonematidae</taxon>
        <taxon>Gongylonema</taxon>
    </lineage>
</organism>
<proteinExistence type="predicted"/>
<dbReference type="OrthoDB" id="10261062at2759"/>
<dbReference type="Proteomes" id="UP000271098">
    <property type="component" value="Unassembled WGS sequence"/>
</dbReference>
<name>A0A183E2G8_9BILA</name>
<evidence type="ECO:0000259" key="1">
    <source>
        <dbReference type="Pfam" id="PF00899"/>
    </source>
</evidence>
<dbReference type="Pfam" id="PF00899">
    <property type="entry name" value="ThiF"/>
    <property type="match status" value="1"/>
</dbReference>
<reference evidence="4" key="1">
    <citation type="submission" date="2016-06" db="UniProtKB">
        <authorList>
            <consortium name="WormBaseParasite"/>
        </authorList>
    </citation>
    <scope>IDENTIFICATION</scope>
</reference>
<dbReference type="CDD" id="cd00757">
    <property type="entry name" value="ThiF_MoeB_HesA_family"/>
    <property type="match status" value="1"/>
</dbReference>
<evidence type="ECO:0000313" key="2">
    <source>
        <dbReference type="EMBL" id="VDN25479.1"/>
    </source>
</evidence>
<dbReference type="GO" id="GO:0032447">
    <property type="term" value="P:protein urmylation"/>
    <property type="evidence" value="ECO:0007669"/>
    <property type="project" value="TreeGrafter"/>
</dbReference>
<dbReference type="GO" id="GO:0016779">
    <property type="term" value="F:nucleotidyltransferase activity"/>
    <property type="evidence" value="ECO:0007669"/>
    <property type="project" value="TreeGrafter"/>
</dbReference>
<dbReference type="GO" id="GO:0004792">
    <property type="term" value="F:thiosulfate-cyanide sulfurtransferase activity"/>
    <property type="evidence" value="ECO:0007669"/>
    <property type="project" value="TreeGrafter"/>
</dbReference>
<feature type="domain" description="THIF-type NAD/FAD binding fold" evidence="1">
    <location>
        <begin position="3"/>
        <end position="155"/>
    </location>
</feature>